<dbReference type="Gene3D" id="3.40.50.720">
    <property type="entry name" value="NAD(P)-binding Rossmann-like Domain"/>
    <property type="match status" value="1"/>
</dbReference>
<dbReference type="EMBL" id="MFJW01000015">
    <property type="protein sequence ID" value="OGG29798.1"/>
    <property type="molecule type" value="Genomic_DNA"/>
</dbReference>
<sequence>MKQKIKELLRGRPVLVTGADGFVGSHLTETLVGYGALVYAFVRATSSGSLTNIDHLQKFVTVLRGDIGDKSSVLGALKILKNSGGPDKRPIIFHLGAQAHVGESWQRPYETVVSNVIGTMNILQSIVDLNLDIYKLDTAGSSEEYGNIDRQMRNFYNFDQNGGLILSERSPLNPQSVYATSKIASDFLTRNYAAAYGVPAVVSRMFNNYGPRQNPRFITGTIITQAILRDTIELGEISTKRDFCYVDDGVRGHIDVALFGKPGNVYVFGSGKTISIKDWYEKIIELGRKEGFWKRKRLVSHIGVRTRLGKSEVEELRVDFTKLNDLTGWKPRYTWDEGLIETIAWYASSIDRWRSKVDWTS</sequence>
<proteinExistence type="predicted"/>
<reference evidence="2 3" key="1">
    <citation type="journal article" date="2016" name="Nat. Commun.">
        <title>Thousands of microbial genomes shed light on interconnected biogeochemical processes in an aquifer system.</title>
        <authorList>
            <person name="Anantharaman K."/>
            <person name="Brown C.T."/>
            <person name="Hug L.A."/>
            <person name="Sharon I."/>
            <person name="Castelle C.J."/>
            <person name="Probst A.J."/>
            <person name="Thomas B.C."/>
            <person name="Singh A."/>
            <person name="Wilkins M.J."/>
            <person name="Karaoz U."/>
            <person name="Brodie E.L."/>
            <person name="Williams K.H."/>
            <person name="Hubbard S.S."/>
            <person name="Banfield J.F."/>
        </authorList>
    </citation>
    <scope>NUCLEOTIDE SEQUENCE [LARGE SCALE GENOMIC DNA]</scope>
</reference>
<dbReference type="PANTHER" id="PTHR43000">
    <property type="entry name" value="DTDP-D-GLUCOSE 4,6-DEHYDRATASE-RELATED"/>
    <property type="match status" value="1"/>
</dbReference>
<dbReference type="SUPFAM" id="SSF51735">
    <property type="entry name" value="NAD(P)-binding Rossmann-fold domains"/>
    <property type="match status" value="1"/>
</dbReference>
<organism evidence="2 3">
    <name type="scientific">Candidatus Gottesmanbacteria bacterium RIFCSPLOWO2_01_FULL_46_21</name>
    <dbReference type="NCBI Taxonomy" id="1798393"/>
    <lineage>
        <taxon>Bacteria</taxon>
        <taxon>Candidatus Gottesmaniibacteriota</taxon>
    </lineage>
</organism>
<protein>
    <submittedName>
        <fullName evidence="2">GDP-mannose 4,6-dehydratase</fullName>
    </submittedName>
</protein>
<dbReference type="Gene3D" id="3.90.25.10">
    <property type="entry name" value="UDP-galactose 4-epimerase, domain 1"/>
    <property type="match status" value="1"/>
</dbReference>
<dbReference type="InterPro" id="IPR016040">
    <property type="entry name" value="NAD(P)-bd_dom"/>
</dbReference>
<name>A0A1F6AYU7_9BACT</name>
<evidence type="ECO:0000259" key="1">
    <source>
        <dbReference type="Pfam" id="PF16363"/>
    </source>
</evidence>
<comment type="caution">
    <text evidence="2">The sequence shown here is derived from an EMBL/GenBank/DDBJ whole genome shotgun (WGS) entry which is preliminary data.</text>
</comment>
<dbReference type="AlphaFoldDB" id="A0A1F6AYU7"/>
<dbReference type="Proteomes" id="UP000178461">
    <property type="component" value="Unassembled WGS sequence"/>
</dbReference>
<evidence type="ECO:0000313" key="3">
    <source>
        <dbReference type="Proteomes" id="UP000178461"/>
    </source>
</evidence>
<feature type="domain" description="NAD(P)-binding" evidence="1">
    <location>
        <begin position="15"/>
        <end position="341"/>
    </location>
</feature>
<dbReference type="InterPro" id="IPR036291">
    <property type="entry name" value="NAD(P)-bd_dom_sf"/>
</dbReference>
<evidence type="ECO:0000313" key="2">
    <source>
        <dbReference type="EMBL" id="OGG29798.1"/>
    </source>
</evidence>
<gene>
    <name evidence="2" type="ORF">A2971_01465</name>
</gene>
<dbReference type="Pfam" id="PF16363">
    <property type="entry name" value="GDP_Man_Dehyd"/>
    <property type="match status" value="1"/>
</dbReference>
<accession>A0A1F6AYU7</accession>